<evidence type="ECO:0000256" key="1">
    <source>
        <dbReference type="ARBA" id="ARBA00022723"/>
    </source>
</evidence>
<feature type="signal peptide" evidence="3">
    <location>
        <begin position="1"/>
        <end position="21"/>
    </location>
</feature>
<evidence type="ECO:0000313" key="4">
    <source>
        <dbReference type="EMBL" id="TKB97174.1"/>
    </source>
</evidence>
<dbReference type="GO" id="GO:0046872">
    <property type="term" value="F:metal ion binding"/>
    <property type="evidence" value="ECO:0007669"/>
    <property type="project" value="UniProtKB-KW"/>
</dbReference>
<dbReference type="PANTHER" id="PTHR42970">
    <property type="entry name" value="PECTATE LYASE C-RELATED"/>
    <property type="match status" value="1"/>
</dbReference>
<protein>
    <submittedName>
        <fullName evidence="4">T9SS C-terminal target domain-containing protein</fullName>
    </submittedName>
</protein>
<evidence type="ECO:0000313" key="5">
    <source>
        <dbReference type="Proteomes" id="UP000310477"/>
    </source>
</evidence>
<evidence type="ECO:0000256" key="2">
    <source>
        <dbReference type="ARBA" id="ARBA00023180"/>
    </source>
</evidence>
<evidence type="ECO:0000256" key="3">
    <source>
        <dbReference type="SAM" id="SignalP"/>
    </source>
</evidence>
<dbReference type="InterPro" id="IPR011050">
    <property type="entry name" value="Pectin_lyase_fold/virulence"/>
</dbReference>
<dbReference type="InterPro" id="IPR012334">
    <property type="entry name" value="Pectin_lyas_fold"/>
</dbReference>
<dbReference type="Gene3D" id="2.160.20.10">
    <property type="entry name" value="Single-stranded right-handed beta-helix, Pectin lyase-like"/>
    <property type="match status" value="1"/>
</dbReference>
<sequence>MNHKFLTSCLALTLFSSALYAQKPVVKVDLNFSGRNEAEVHELGYISWPISNGTVAQKTIDGIQFSLKGNFTSDWYKAGVQAPFYAKLVNDGITTKVPVELTINGLKEGIHTLLSFHNSFSQSTAAVPTQMAIYVDGKLAIDKLSPSTRAEHTTKAQLAYLTFQVKSGVPVVIRYQANEGASFSLNGFELNTPNLAKQAKMPIPIDADEHVNLGSNITLKWTAAANVKSHDVYFGLDKNAVEKANRTAPEFKGTQTDTTYPIKDLYSMETYFWRIDEQDQSGNITKGKVWYFRPAQLAFPGAEGYGRFARGGRGGKVVHVTNLNDSGVGSLREAVNNEIGPRTIVFDVGGVIKLESRLVVNQPYITIAGQTAPGKGITITAAPIGLTGNDGMIRFLRVRVGAGRTYDGMGLTGANHSIIDHCSISWTIDEAFSSRGAHHITLQNTLISEALNVADHGKYEKGKMHGYAATIGGDIGSFHHNLLAHNYGRNWSIGGGLNGNGEYGGKLDIRNNVVYNWGRRTTDGGANEVNFVNNYYKPGKATEVFHALKAQHEGVGKGMQRYYFAGNVMPGYFDEKNQEKGRAIQGKVNYETYVDSAFFPSYVTTQSAKNAYKQVLSDVGANQPVFDDHDLRIIKETLEGTYTYKGSKSGIAGMIDTQTDVGGLEEYPTVKRESNWDTDGDGLPNWLEIVHKLNVNSAAGDFSDCNADENKDGFTNLDDYLQWMAEPHYFLNMGKTQEFDVSKLFKGYDAKPVYTIKSSINGKVKLTGNIAQFDPGRMGLGNAVFSVKDQDGSTMTRTINFYIGAK</sequence>
<dbReference type="Proteomes" id="UP000310477">
    <property type="component" value="Unassembled WGS sequence"/>
</dbReference>
<dbReference type="OrthoDB" id="8737820at2"/>
<comment type="caution">
    <text evidence="4">The sequence shown here is derived from an EMBL/GenBank/DDBJ whole genome shotgun (WGS) entry which is preliminary data.</text>
</comment>
<dbReference type="AlphaFoldDB" id="A0A4U1BXS3"/>
<gene>
    <name evidence="4" type="ORF">FA045_17395</name>
</gene>
<accession>A0A4U1BXS3</accession>
<keyword evidence="3" id="KW-0732">Signal</keyword>
<dbReference type="SUPFAM" id="SSF51126">
    <property type="entry name" value="Pectin lyase-like"/>
    <property type="match status" value="1"/>
</dbReference>
<dbReference type="EMBL" id="SWBO01000014">
    <property type="protein sequence ID" value="TKB97174.1"/>
    <property type="molecule type" value="Genomic_DNA"/>
</dbReference>
<keyword evidence="5" id="KW-1185">Reference proteome</keyword>
<reference evidence="4 5" key="1">
    <citation type="submission" date="2019-04" db="EMBL/GenBank/DDBJ databases">
        <title>Pedobacter sp. AR-2-6 sp. nov., isolated from Arctic soil.</title>
        <authorList>
            <person name="Dahal R.H."/>
            <person name="Kim D.-U."/>
        </authorList>
    </citation>
    <scope>NUCLEOTIDE SEQUENCE [LARGE SCALE GENOMIC DNA]</scope>
    <source>
        <strain evidence="4 5">AR-2-6</strain>
    </source>
</reference>
<dbReference type="InterPro" id="IPR052063">
    <property type="entry name" value="Polysaccharide_Lyase_1"/>
</dbReference>
<dbReference type="PANTHER" id="PTHR42970:SF1">
    <property type="entry name" value="PECTATE LYASE C-RELATED"/>
    <property type="match status" value="1"/>
</dbReference>
<name>A0A4U1BXS3_9SPHI</name>
<feature type="chain" id="PRO_5020708565" evidence="3">
    <location>
        <begin position="22"/>
        <end position="806"/>
    </location>
</feature>
<proteinExistence type="predicted"/>
<organism evidence="4 5">
    <name type="scientific">Pedobacter cryotolerans</name>
    <dbReference type="NCBI Taxonomy" id="2571270"/>
    <lineage>
        <taxon>Bacteria</taxon>
        <taxon>Pseudomonadati</taxon>
        <taxon>Bacteroidota</taxon>
        <taxon>Sphingobacteriia</taxon>
        <taxon>Sphingobacteriales</taxon>
        <taxon>Sphingobacteriaceae</taxon>
        <taxon>Pedobacter</taxon>
    </lineage>
</organism>
<keyword evidence="1" id="KW-0479">Metal-binding</keyword>
<keyword evidence="2" id="KW-0325">Glycoprotein</keyword>